<comment type="caution">
    <text evidence="1">The sequence shown here is derived from an EMBL/GenBank/DDBJ whole genome shotgun (WGS) entry which is preliminary data.</text>
</comment>
<keyword evidence="2" id="KW-1185">Reference proteome</keyword>
<sequence>MQDGGHKLRELWCRRGERGSQLPRPTLFGAPCRPERCADVLPPCSPKTLKTVLRTLADAKSDSIGLADGVEEASASSAPPLKQDSARRITSRNTAWRSLAGVVVLAVQKH</sequence>
<evidence type="ECO:0000313" key="2">
    <source>
        <dbReference type="Proteomes" id="UP001066276"/>
    </source>
</evidence>
<accession>A0AAV7WQU6</accession>
<dbReference type="EMBL" id="JANPWB010000001">
    <property type="protein sequence ID" value="KAJ1216472.1"/>
    <property type="molecule type" value="Genomic_DNA"/>
</dbReference>
<organism evidence="1 2">
    <name type="scientific">Pleurodeles waltl</name>
    <name type="common">Iberian ribbed newt</name>
    <dbReference type="NCBI Taxonomy" id="8319"/>
    <lineage>
        <taxon>Eukaryota</taxon>
        <taxon>Metazoa</taxon>
        <taxon>Chordata</taxon>
        <taxon>Craniata</taxon>
        <taxon>Vertebrata</taxon>
        <taxon>Euteleostomi</taxon>
        <taxon>Amphibia</taxon>
        <taxon>Batrachia</taxon>
        <taxon>Caudata</taxon>
        <taxon>Salamandroidea</taxon>
        <taxon>Salamandridae</taxon>
        <taxon>Pleurodelinae</taxon>
        <taxon>Pleurodeles</taxon>
    </lineage>
</organism>
<name>A0AAV7WQU6_PLEWA</name>
<proteinExistence type="predicted"/>
<reference evidence="1" key="1">
    <citation type="journal article" date="2022" name="bioRxiv">
        <title>Sequencing and chromosome-scale assembly of the giantPleurodeles waltlgenome.</title>
        <authorList>
            <person name="Brown T."/>
            <person name="Elewa A."/>
            <person name="Iarovenko S."/>
            <person name="Subramanian E."/>
            <person name="Araus A.J."/>
            <person name="Petzold A."/>
            <person name="Susuki M."/>
            <person name="Suzuki K.-i.T."/>
            <person name="Hayashi T."/>
            <person name="Toyoda A."/>
            <person name="Oliveira C."/>
            <person name="Osipova E."/>
            <person name="Leigh N.D."/>
            <person name="Simon A."/>
            <person name="Yun M.H."/>
        </authorList>
    </citation>
    <scope>NUCLEOTIDE SEQUENCE</scope>
    <source>
        <strain evidence="1">20211129_DDA</strain>
        <tissue evidence="1">Liver</tissue>
    </source>
</reference>
<evidence type="ECO:0000313" key="1">
    <source>
        <dbReference type="EMBL" id="KAJ1216472.1"/>
    </source>
</evidence>
<dbReference type="Proteomes" id="UP001066276">
    <property type="component" value="Chromosome 1_1"/>
</dbReference>
<dbReference type="AlphaFoldDB" id="A0AAV7WQU6"/>
<gene>
    <name evidence="1" type="ORF">NDU88_004073</name>
</gene>
<protein>
    <submittedName>
        <fullName evidence="1">Uncharacterized protein</fullName>
    </submittedName>
</protein>